<dbReference type="PANTHER" id="PTHR43311">
    <property type="entry name" value="GLUTAMATE--TRNA LIGASE"/>
    <property type="match status" value="1"/>
</dbReference>
<dbReference type="SUPFAM" id="SSF52374">
    <property type="entry name" value="Nucleotidylyl transferase"/>
    <property type="match status" value="1"/>
</dbReference>
<keyword evidence="3" id="KW-0547">Nucleotide-binding</keyword>
<comment type="similarity">
    <text evidence="1">Belongs to the class-I aminoacyl-tRNA synthetase family. Glutamate--tRNA ligase type 1 subfamily.</text>
</comment>
<keyword evidence="4" id="KW-0067">ATP-binding</keyword>
<gene>
    <name evidence="9" type="ORF">METZ01_LOCUS86664</name>
</gene>
<dbReference type="InterPro" id="IPR020751">
    <property type="entry name" value="aa-tRNA-synth_I_codon-bd_sub2"/>
</dbReference>
<sequence>MNAIITRFAPSPTGNLHIGGVRTALLNYVITQKAKKKFPKSKFLLRIEDTDKIRSNNEFKNNIIDELNWMGFHHDDEPYIQSERIKRHQEVALDLLENNKAFKCICKPAELEKKRNENMKKNTNVKRLCTKCENSHDIQKLKNGYVIRIKIPNSENITLTDLVQGGISVENQEIDNFIILRNDGTPTYMLAVVVDDFDMGVNLIIRGDDHLNNSFRQFYIYKNMHWPIPQYAHIPLIHGEDGKKLSKRHGALNISEFKEKGYLQEAIINNLILLGWAPSNDDEIISLEEIINNFEIKNLSKSSSIFNYDKLNYFNSYYLRKDTNVKYFNDYSQTNPQLKTFYRKDKEKLKRIFNIYKTKINYYKELENISSIYFEENFVTKKNILLNKEFKELLKKFIILLENLDLWENMKIEDLIKNFINTNKIKFISFGKPLRFTLINLENGPAVSDIFFILGKKNSILRLNNYIKD</sequence>
<dbReference type="InterPro" id="IPR004527">
    <property type="entry name" value="Glu-tRNA-ligase_bac/mito"/>
</dbReference>
<dbReference type="Pfam" id="PF19269">
    <property type="entry name" value="Anticodon_2"/>
    <property type="match status" value="1"/>
</dbReference>
<dbReference type="GO" id="GO:0006424">
    <property type="term" value="P:glutamyl-tRNA aminoacylation"/>
    <property type="evidence" value="ECO:0007669"/>
    <property type="project" value="InterPro"/>
</dbReference>
<reference evidence="9" key="1">
    <citation type="submission" date="2018-05" db="EMBL/GenBank/DDBJ databases">
        <authorList>
            <person name="Lanie J.A."/>
            <person name="Ng W.-L."/>
            <person name="Kazmierczak K.M."/>
            <person name="Andrzejewski T.M."/>
            <person name="Davidsen T.M."/>
            <person name="Wayne K.J."/>
            <person name="Tettelin H."/>
            <person name="Glass J.I."/>
            <person name="Rusch D."/>
            <person name="Podicherti R."/>
            <person name="Tsui H.-C.T."/>
            <person name="Winkler M.E."/>
        </authorList>
    </citation>
    <scope>NUCLEOTIDE SEQUENCE</scope>
</reference>
<dbReference type="GO" id="GO:0000049">
    <property type="term" value="F:tRNA binding"/>
    <property type="evidence" value="ECO:0007669"/>
    <property type="project" value="InterPro"/>
</dbReference>
<dbReference type="AlphaFoldDB" id="A0A381V0C6"/>
<dbReference type="GO" id="GO:0005829">
    <property type="term" value="C:cytosol"/>
    <property type="evidence" value="ECO:0007669"/>
    <property type="project" value="TreeGrafter"/>
</dbReference>
<dbReference type="PRINTS" id="PR00987">
    <property type="entry name" value="TRNASYNTHGLU"/>
</dbReference>
<name>A0A381V0C6_9ZZZZ</name>
<keyword evidence="2" id="KW-0436">Ligase</keyword>
<evidence type="ECO:0000259" key="7">
    <source>
        <dbReference type="Pfam" id="PF00749"/>
    </source>
</evidence>
<dbReference type="SUPFAM" id="SSF48163">
    <property type="entry name" value="An anticodon-binding domain of class I aminoacyl-tRNA synthetases"/>
    <property type="match status" value="1"/>
</dbReference>
<dbReference type="GO" id="GO:0004818">
    <property type="term" value="F:glutamate-tRNA ligase activity"/>
    <property type="evidence" value="ECO:0007669"/>
    <property type="project" value="InterPro"/>
</dbReference>
<dbReference type="EMBL" id="UINC01007526">
    <property type="protein sequence ID" value="SVA33810.1"/>
    <property type="molecule type" value="Genomic_DNA"/>
</dbReference>
<dbReference type="PROSITE" id="PS00178">
    <property type="entry name" value="AA_TRNA_LIGASE_I"/>
    <property type="match status" value="1"/>
</dbReference>
<organism evidence="9">
    <name type="scientific">marine metagenome</name>
    <dbReference type="NCBI Taxonomy" id="408172"/>
    <lineage>
        <taxon>unclassified sequences</taxon>
        <taxon>metagenomes</taxon>
        <taxon>ecological metagenomes</taxon>
    </lineage>
</organism>
<dbReference type="Gene3D" id="1.10.10.350">
    <property type="match status" value="1"/>
</dbReference>
<evidence type="ECO:0000256" key="6">
    <source>
        <dbReference type="ARBA" id="ARBA00023146"/>
    </source>
</evidence>
<dbReference type="GO" id="GO:0005524">
    <property type="term" value="F:ATP binding"/>
    <property type="evidence" value="ECO:0007669"/>
    <property type="project" value="UniProtKB-KW"/>
</dbReference>
<dbReference type="InterPro" id="IPR020058">
    <property type="entry name" value="Glu/Gln-tRNA-synth_Ib_cat-dom"/>
</dbReference>
<proteinExistence type="inferred from homology"/>
<feature type="domain" description="Aminoacyl-tRNA synthetase class I anticodon-binding" evidence="8">
    <location>
        <begin position="338"/>
        <end position="467"/>
    </location>
</feature>
<accession>A0A381V0C6</accession>
<keyword evidence="6" id="KW-0030">Aminoacyl-tRNA synthetase</keyword>
<evidence type="ECO:0000256" key="3">
    <source>
        <dbReference type="ARBA" id="ARBA00022741"/>
    </source>
</evidence>
<evidence type="ECO:0000256" key="2">
    <source>
        <dbReference type="ARBA" id="ARBA00022598"/>
    </source>
</evidence>
<evidence type="ECO:0000256" key="1">
    <source>
        <dbReference type="ARBA" id="ARBA00007894"/>
    </source>
</evidence>
<protein>
    <submittedName>
        <fullName evidence="9">Uncharacterized protein</fullName>
    </submittedName>
</protein>
<keyword evidence="5" id="KW-0648">Protein biosynthesis</keyword>
<dbReference type="InterPro" id="IPR000924">
    <property type="entry name" value="Glu/Gln-tRNA-synth"/>
</dbReference>
<dbReference type="Pfam" id="PF00749">
    <property type="entry name" value="tRNA-synt_1c"/>
    <property type="match status" value="1"/>
</dbReference>
<feature type="domain" description="Glutamyl/glutaminyl-tRNA synthetase class Ib catalytic" evidence="7">
    <location>
        <begin position="4"/>
        <end position="312"/>
    </location>
</feature>
<dbReference type="InterPro" id="IPR045462">
    <property type="entry name" value="aa-tRNA-synth_I_cd-bd"/>
</dbReference>
<dbReference type="Gene3D" id="3.40.50.620">
    <property type="entry name" value="HUPs"/>
    <property type="match status" value="1"/>
</dbReference>
<dbReference type="HAMAP" id="MF_00022">
    <property type="entry name" value="Glu_tRNA_synth_type1"/>
    <property type="match status" value="1"/>
</dbReference>
<dbReference type="PANTHER" id="PTHR43311:SF2">
    <property type="entry name" value="GLUTAMATE--TRNA LIGASE, MITOCHONDRIAL-RELATED"/>
    <property type="match status" value="1"/>
</dbReference>
<dbReference type="InterPro" id="IPR001412">
    <property type="entry name" value="aa-tRNA-synth_I_CS"/>
</dbReference>
<evidence type="ECO:0000256" key="4">
    <source>
        <dbReference type="ARBA" id="ARBA00022840"/>
    </source>
</evidence>
<dbReference type="NCBIfam" id="TIGR00464">
    <property type="entry name" value="gltX_bact"/>
    <property type="match status" value="1"/>
</dbReference>
<evidence type="ECO:0000256" key="5">
    <source>
        <dbReference type="ARBA" id="ARBA00022917"/>
    </source>
</evidence>
<dbReference type="InterPro" id="IPR014729">
    <property type="entry name" value="Rossmann-like_a/b/a_fold"/>
</dbReference>
<evidence type="ECO:0000313" key="9">
    <source>
        <dbReference type="EMBL" id="SVA33810.1"/>
    </source>
</evidence>
<dbReference type="InterPro" id="IPR008925">
    <property type="entry name" value="aa_tRNA-synth_I_cd-bd_sf"/>
</dbReference>
<dbReference type="InterPro" id="IPR049940">
    <property type="entry name" value="GluQ/Sye"/>
</dbReference>
<evidence type="ECO:0000259" key="8">
    <source>
        <dbReference type="Pfam" id="PF19269"/>
    </source>
</evidence>